<dbReference type="InterPro" id="IPR005828">
    <property type="entry name" value="MFS_sugar_transport-like"/>
</dbReference>
<feature type="transmembrane region" description="Helical" evidence="5">
    <location>
        <begin position="28"/>
        <end position="46"/>
    </location>
</feature>
<dbReference type="Gene3D" id="1.20.1250.20">
    <property type="entry name" value="MFS general substrate transporter like domains"/>
    <property type="match status" value="1"/>
</dbReference>
<name>A0A428SWC0_9HYPO</name>
<organism evidence="6 7">
    <name type="scientific">Fusarium ambrosium</name>
    <dbReference type="NCBI Taxonomy" id="131363"/>
    <lineage>
        <taxon>Eukaryota</taxon>
        <taxon>Fungi</taxon>
        <taxon>Dikarya</taxon>
        <taxon>Ascomycota</taxon>
        <taxon>Pezizomycotina</taxon>
        <taxon>Sordariomycetes</taxon>
        <taxon>Hypocreomycetidae</taxon>
        <taxon>Hypocreales</taxon>
        <taxon>Nectriaceae</taxon>
        <taxon>Fusarium</taxon>
        <taxon>Fusarium solani species complex</taxon>
    </lineage>
</organism>
<dbReference type="GO" id="GO:0005351">
    <property type="term" value="F:carbohydrate:proton symporter activity"/>
    <property type="evidence" value="ECO:0007669"/>
    <property type="project" value="TreeGrafter"/>
</dbReference>
<comment type="subcellular location">
    <subcellularLocation>
        <location evidence="1">Membrane</location>
        <topology evidence="1">Multi-pass membrane protein</topology>
    </subcellularLocation>
</comment>
<comment type="caution">
    <text evidence="6">The sequence shown here is derived from an EMBL/GenBank/DDBJ whole genome shotgun (WGS) entry which is preliminary data.</text>
</comment>
<keyword evidence="7" id="KW-1185">Reference proteome</keyword>
<keyword evidence="2 5" id="KW-0812">Transmembrane</keyword>
<dbReference type="Proteomes" id="UP000288429">
    <property type="component" value="Unassembled WGS sequence"/>
</dbReference>
<evidence type="ECO:0000256" key="1">
    <source>
        <dbReference type="ARBA" id="ARBA00004141"/>
    </source>
</evidence>
<keyword evidence="4 5" id="KW-0472">Membrane</keyword>
<gene>
    <name evidence="6" type="ORF">CDV31_014442</name>
</gene>
<evidence type="ECO:0000256" key="3">
    <source>
        <dbReference type="ARBA" id="ARBA00022989"/>
    </source>
</evidence>
<keyword evidence="3 5" id="KW-1133">Transmembrane helix</keyword>
<evidence type="ECO:0000256" key="5">
    <source>
        <dbReference type="SAM" id="Phobius"/>
    </source>
</evidence>
<dbReference type="InterPro" id="IPR050360">
    <property type="entry name" value="MFS_Sugar_Transporters"/>
</dbReference>
<dbReference type="SUPFAM" id="SSF103473">
    <property type="entry name" value="MFS general substrate transporter"/>
    <property type="match status" value="1"/>
</dbReference>
<feature type="non-terminal residue" evidence="6">
    <location>
        <position position="142"/>
    </location>
</feature>
<sequence length="142" mass="15564">MFIVAGLKGFGLADSTSATKGATAALFIWEFALSVGWSSCVWIVTAEVASLQLREKTITIATFSGFCVSILITFVSPFIQDKGYAGLEGRIGFIYGGFSFIAAVWAFFELPETGFRTLEELDELFQNKVPTRQFKKHVTIGI</sequence>
<feature type="transmembrane region" description="Helical" evidence="5">
    <location>
        <begin position="58"/>
        <end position="79"/>
    </location>
</feature>
<evidence type="ECO:0000313" key="6">
    <source>
        <dbReference type="EMBL" id="RSL94083.1"/>
    </source>
</evidence>
<evidence type="ECO:0000313" key="7">
    <source>
        <dbReference type="Proteomes" id="UP000288429"/>
    </source>
</evidence>
<dbReference type="AlphaFoldDB" id="A0A428SWC0"/>
<feature type="transmembrane region" description="Helical" evidence="5">
    <location>
        <begin position="91"/>
        <end position="108"/>
    </location>
</feature>
<dbReference type="PANTHER" id="PTHR48022">
    <property type="entry name" value="PLASTIDIC GLUCOSE TRANSPORTER 4"/>
    <property type="match status" value="1"/>
</dbReference>
<proteinExistence type="predicted"/>
<evidence type="ECO:0000256" key="2">
    <source>
        <dbReference type="ARBA" id="ARBA00022692"/>
    </source>
</evidence>
<evidence type="ECO:0000256" key="4">
    <source>
        <dbReference type="ARBA" id="ARBA00023136"/>
    </source>
</evidence>
<dbReference type="EMBL" id="NIZV01000328">
    <property type="protein sequence ID" value="RSL94083.1"/>
    <property type="molecule type" value="Genomic_DNA"/>
</dbReference>
<reference evidence="6 7" key="1">
    <citation type="submission" date="2017-06" db="EMBL/GenBank/DDBJ databases">
        <title>Cmopartive genomic analysis of Ambrosia Fusariam Clade fungi.</title>
        <authorList>
            <person name="Stajich J.E."/>
            <person name="Carrillo J."/>
            <person name="Kijimoto T."/>
            <person name="Eskalen A."/>
            <person name="O'Donnell K."/>
            <person name="Kasson M."/>
        </authorList>
    </citation>
    <scope>NUCLEOTIDE SEQUENCE [LARGE SCALE GENOMIC DNA]</scope>
    <source>
        <strain evidence="6 7">NRRL 20438</strain>
    </source>
</reference>
<protein>
    <recommendedName>
        <fullName evidence="8">Major facilitator superfamily (MFS) profile domain-containing protein</fullName>
    </recommendedName>
</protein>
<accession>A0A428SWC0</accession>
<dbReference type="Pfam" id="PF00083">
    <property type="entry name" value="Sugar_tr"/>
    <property type="match status" value="1"/>
</dbReference>
<dbReference type="InterPro" id="IPR036259">
    <property type="entry name" value="MFS_trans_sf"/>
</dbReference>
<dbReference type="PANTHER" id="PTHR48022:SF17">
    <property type="entry name" value="HEXOSE TRANSPORTER"/>
    <property type="match status" value="1"/>
</dbReference>
<evidence type="ECO:0008006" key="8">
    <source>
        <dbReference type="Google" id="ProtNLM"/>
    </source>
</evidence>
<dbReference type="GO" id="GO:0016020">
    <property type="term" value="C:membrane"/>
    <property type="evidence" value="ECO:0007669"/>
    <property type="project" value="UniProtKB-SubCell"/>
</dbReference>